<evidence type="ECO:0000256" key="3">
    <source>
        <dbReference type="ARBA" id="ARBA00023002"/>
    </source>
</evidence>
<feature type="binding site" evidence="5">
    <location>
        <position position="379"/>
    </location>
    <ligand>
        <name>substrate</name>
    </ligand>
</feature>
<evidence type="ECO:0000256" key="2">
    <source>
        <dbReference type="ARBA" id="ARBA00005995"/>
    </source>
</evidence>
<evidence type="ECO:0000256" key="4">
    <source>
        <dbReference type="ARBA" id="ARBA00048448"/>
    </source>
</evidence>
<accession>A0A4S8X7R0</accession>
<dbReference type="Gene3D" id="3.50.50.60">
    <property type="entry name" value="FAD/NAD(P)-binding domain"/>
    <property type="match status" value="2"/>
</dbReference>
<evidence type="ECO:0000313" key="8">
    <source>
        <dbReference type="EMBL" id="THW33525.1"/>
    </source>
</evidence>
<evidence type="ECO:0000313" key="9">
    <source>
        <dbReference type="Proteomes" id="UP000310687"/>
    </source>
</evidence>
<dbReference type="PANTHER" id="PTHR43563:SF1">
    <property type="entry name" value="AMINE OXIDASE [FLAVIN-CONTAINING] B"/>
    <property type="match status" value="1"/>
</dbReference>
<dbReference type="GO" id="GO:0097621">
    <property type="term" value="F:monoamine oxidase activity"/>
    <property type="evidence" value="ECO:0007669"/>
    <property type="project" value="UniProtKB-EC"/>
</dbReference>
<dbReference type="Pfam" id="PF01593">
    <property type="entry name" value="Amino_oxidase"/>
    <property type="match status" value="1"/>
</dbReference>
<comment type="caution">
    <text evidence="8">The sequence shown here is derived from an EMBL/GenBank/DDBJ whole genome shotgun (WGS) entry which is preliminary data.</text>
</comment>
<dbReference type="Gene3D" id="3.90.660.10">
    <property type="match status" value="2"/>
</dbReference>
<name>A0A4S8X7R0_AURPU</name>
<protein>
    <recommendedName>
        <fullName evidence="6">Amine oxidase</fullName>
        <ecNumber evidence="6">1.4.3.-</ecNumber>
    </recommendedName>
</protein>
<sequence>MSSRDGYQWTESSGLVKGVPSIGVIQPPTNIQTEHKLYDVIVVGAGYCGLTAARDAALSGLKVLLLEARDRIGGRSWSSNIGGYPFEMGGTWVSWGQPHVWREISRYEMRDQLEISHDYSRGVNHFSLNSASGSRNMSHEDEDVLMESALKKFANVDGQYGRIVMPFPHSESHNPEAAKYDKMSVADRIAQIKDDLSSEEHTVLLGFVLLCSCSTPEKTSFYEYLHWWALCNYSYEYCIEYLIKYKFKGGQSSFAINFFKEACSTGRLSYAFRTPIASINDDGSGVQAIARDGRIFKASRLISAIPMNILKDVTFSPPLAAGKLDASTTEHVNKCVKVHAEVRDRDLRSWSGITYPNNSLMYAIGDGTTPSGNTHIVAFGGQHNHLQPEKDIDKTMDALKTLTPMDIERVVFHNWADDEFAKGAWFFSPPGLVTEHLEDLRAPQGNMYFANSDWAVGWRSFIDGAIEEGTRAALAVKRDLDRSKIRTSLT</sequence>
<dbReference type="PRINTS" id="PR00757">
    <property type="entry name" value="AMINEOXDASEF"/>
</dbReference>
<comment type="catalytic activity">
    <reaction evidence="4">
        <text>a secondary aliphatic amine + O2 + H2O = a primary amine + an aldehyde + H2O2</text>
        <dbReference type="Rhea" id="RHEA:26414"/>
        <dbReference type="ChEBI" id="CHEBI:15377"/>
        <dbReference type="ChEBI" id="CHEBI:15379"/>
        <dbReference type="ChEBI" id="CHEBI:16240"/>
        <dbReference type="ChEBI" id="CHEBI:17478"/>
        <dbReference type="ChEBI" id="CHEBI:58855"/>
        <dbReference type="ChEBI" id="CHEBI:65296"/>
        <dbReference type="EC" id="1.4.3.4"/>
    </reaction>
</comment>
<dbReference type="InterPro" id="IPR050703">
    <property type="entry name" value="Flavin_MAO"/>
</dbReference>
<organism evidence="8 9">
    <name type="scientific">Aureobasidium pullulans</name>
    <name type="common">Black yeast</name>
    <name type="synonym">Pullularia pullulans</name>
    <dbReference type="NCBI Taxonomy" id="5580"/>
    <lineage>
        <taxon>Eukaryota</taxon>
        <taxon>Fungi</taxon>
        <taxon>Dikarya</taxon>
        <taxon>Ascomycota</taxon>
        <taxon>Pezizomycotina</taxon>
        <taxon>Dothideomycetes</taxon>
        <taxon>Dothideomycetidae</taxon>
        <taxon>Dothideales</taxon>
        <taxon>Saccotheciaceae</taxon>
        <taxon>Aureobasidium</taxon>
    </lineage>
</organism>
<dbReference type="EMBL" id="QZAL01000207">
    <property type="protein sequence ID" value="THW33525.1"/>
    <property type="molecule type" value="Genomic_DNA"/>
</dbReference>
<dbReference type="PANTHER" id="PTHR43563">
    <property type="entry name" value="AMINE OXIDASE"/>
    <property type="match status" value="1"/>
</dbReference>
<feature type="domain" description="Amine oxidase" evidence="7">
    <location>
        <begin position="48"/>
        <end position="476"/>
    </location>
</feature>
<keyword evidence="6" id="KW-0274">FAD</keyword>
<keyword evidence="3 6" id="KW-0560">Oxidoreductase</keyword>
<feature type="binding site" evidence="5">
    <location>
        <begin position="67"/>
        <end position="68"/>
    </location>
    <ligand>
        <name>FAD</name>
        <dbReference type="ChEBI" id="CHEBI:57692"/>
    </ligand>
</feature>
<comment type="similarity">
    <text evidence="2 6">Belongs to the flavin monoamine oxidase family.</text>
</comment>
<gene>
    <name evidence="8" type="ORF">D6D22_09067</name>
</gene>
<evidence type="ECO:0000256" key="1">
    <source>
        <dbReference type="ARBA" id="ARBA00001974"/>
    </source>
</evidence>
<dbReference type="EC" id="1.4.3.-" evidence="6"/>
<reference evidence="8 9" key="1">
    <citation type="submission" date="2018-10" db="EMBL/GenBank/DDBJ databases">
        <title>Fifty Aureobasidium pullulans genomes reveal a recombining polyextremotolerant generalist.</title>
        <authorList>
            <person name="Gostincar C."/>
            <person name="Turk M."/>
            <person name="Zajc J."/>
            <person name="Gunde-Cimerman N."/>
        </authorList>
    </citation>
    <scope>NUCLEOTIDE SEQUENCE [LARGE SCALE GENOMIC DNA]</scope>
    <source>
        <strain evidence="8 9">EXF-11013</strain>
    </source>
</reference>
<comment type="cofactor">
    <cofactor evidence="1 6">
        <name>FAD</name>
        <dbReference type="ChEBI" id="CHEBI:57692"/>
    </cofactor>
</comment>
<dbReference type="SUPFAM" id="SSF51905">
    <property type="entry name" value="FAD/NAD(P)-binding domain"/>
    <property type="match status" value="1"/>
</dbReference>
<dbReference type="InterPro" id="IPR036188">
    <property type="entry name" value="FAD/NAD-bd_sf"/>
</dbReference>
<evidence type="ECO:0000256" key="6">
    <source>
        <dbReference type="RuleBase" id="RU362067"/>
    </source>
</evidence>
<dbReference type="InterPro" id="IPR001613">
    <property type="entry name" value="Flavin_amine_oxidase"/>
</dbReference>
<dbReference type="Proteomes" id="UP000310687">
    <property type="component" value="Unassembled WGS sequence"/>
</dbReference>
<evidence type="ECO:0000259" key="7">
    <source>
        <dbReference type="Pfam" id="PF01593"/>
    </source>
</evidence>
<proteinExistence type="inferred from homology"/>
<evidence type="ECO:0000256" key="5">
    <source>
        <dbReference type="PIRSR" id="PIRSR601613-1"/>
    </source>
</evidence>
<keyword evidence="6" id="KW-0285">Flavoprotein</keyword>
<dbReference type="InterPro" id="IPR002937">
    <property type="entry name" value="Amino_oxidase"/>
</dbReference>
<dbReference type="AlphaFoldDB" id="A0A4S8X7R0"/>